<keyword evidence="7 11" id="KW-0862">Zinc</keyword>
<dbReference type="CDD" id="cd06163">
    <property type="entry name" value="S2P-M50_PDZ_RseP-like"/>
    <property type="match status" value="2"/>
</dbReference>
<accession>A0A545U8G8</accession>
<dbReference type="InterPro" id="IPR008915">
    <property type="entry name" value="Peptidase_M50"/>
</dbReference>
<evidence type="ECO:0000313" key="13">
    <source>
        <dbReference type="EMBL" id="TQV85761.1"/>
    </source>
</evidence>
<keyword evidence="11" id="KW-0479">Metal-binding</keyword>
<comment type="cofactor">
    <cofactor evidence="1 11">
        <name>Zn(2+)</name>
        <dbReference type="ChEBI" id="CHEBI:29105"/>
    </cofactor>
</comment>
<keyword evidence="8 11" id="KW-1133">Transmembrane helix</keyword>
<feature type="transmembrane region" description="Helical" evidence="11">
    <location>
        <begin position="6"/>
        <end position="28"/>
    </location>
</feature>
<dbReference type="GO" id="GO:0006508">
    <property type="term" value="P:proteolysis"/>
    <property type="evidence" value="ECO:0007669"/>
    <property type="project" value="UniProtKB-KW"/>
</dbReference>
<dbReference type="CDD" id="cd23081">
    <property type="entry name" value="cpPDZ_EcRseP-like"/>
    <property type="match status" value="1"/>
</dbReference>
<dbReference type="GO" id="GO:0046872">
    <property type="term" value="F:metal ion binding"/>
    <property type="evidence" value="ECO:0007669"/>
    <property type="project" value="UniProtKB-KW"/>
</dbReference>
<dbReference type="GO" id="GO:0016020">
    <property type="term" value="C:membrane"/>
    <property type="evidence" value="ECO:0007669"/>
    <property type="project" value="UniProtKB-SubCell"/>
</dbReference>
<comment type="similarity">
    <text evidence="3 11">Belongs to the peptidase M50B family.</text>
</comment>
<gene>
    <name evidence="13" type="primary">rseP</name>
    <name evidence="13" type="ORF">FKG94_02070</name>
</gene>
<dbReference type="InterPro" id="IPR004387">
    <property type="entry name" value="Pept_M50_Zn"/>
</dbReference>
<dbReference type="InterPro" id="IPR036034">
    <property type="entry name" value="PDZ_sf"/>
</dbReference>
<evidence type="ECO:0000256" key="6">
    <source>
        <dbReference type="ARBA" id="ARBA00022801"/>
    </source>
</evidence>
<dbReference type="PROSITE" id="PS50106">
    <property type="entry name" value="PDZ"/>
    <property type="match status" value="1"/>
</dbReference>
<dbReference type="RefSeq" id="WP_142902642.1">
    <property type="nucleotide sequence ID" value="NZ_ML660087.1"/>
</dbReference>
<dbReference type="Pfam" id="PF02163">
    <property type="entry name" value="Peptidase_M50"/>
    <property type="match status" value="1"/>
</dbReference>
<evidence type="ECO:0000256" key="11">
    <source>
        <dbReference type="RuleBase" id="RU362031"/>
    </source>
</evidence>
<dbReference type="Proteomes" id="UP000319732">
    <property type="component" value="Unassembled WGS sequence"/>
</dbReference>
<dbReference type="Pfam" id="PF17820">
    <property type="entry name" value="PDZ_6"/>
    <property type="match status" value="2"/>
</dbReference>
<feature type="transmembrane region" description="Helical" evidence="11">
    <location>
        <begin position="421"/>
        <end position="440"/>
    </location>
</feature>
<evidence type="ECO:0000256" key="7">
    <source>
        <dbReference type="ARBA" id="ARBA00022833"/>
    </source>
</evidence>
<keyword evidence="5 11" id="KW-0812">Transmembrane</keyword>
<feature type="transmembrane region" description="Helical" evidence="11">
    <location>
        <begin position="97"/>
        <end position="117"/>
    </location>
</feature>
<evidence type="ECO:0000256" key="4">
    <source>
        <dbReference type="ARBA" id="ARBA00022670"/>
    </source>
</evidence>
<dbReference type="EMBL" id="VHSG01000003">
    <property type="protein sequence ID" value="TQV85761.1"/>
    <property type="molecule type" value="Genomic_DNA"/>
</dbReference>
<dbReference type="NCBIfam" id="TIGR00054">
    <property type="entry name" value="RIP metalloprotease RseP"/>
    <property type="match status" value="1"/>
</dbReference>
<dbReference type="Gene3D" id="2.30.42.10">
    <property type="match status" value="2"/>
</dbReference>
<evidence type="ECO:0000256" key="10">
    <source>
        <dbReference type="ARBA" id="ARBA00023136"/>
    </source>
</evidence>
<dbReference type="SUPFAM" id="SSF50156">
    <property type="entry name" value="PDZ domain-like"/>
    <property type="match status" value="2"/>
</dbReference>
<evidence type="ECO:0000256" key="8">
    <source>
        <dbReference type="ARBA" id="ARBA00022989"/>
    </source>
</evidence>
<dbReference type="SMART" id="SM00228">
    <property type="entry name" value="PDZ"/>
    <property type="match status" value="2"/>
</dbReference>
<evidence type="ECO:0000256" key="9">
    <source>
        <dbReference type="ARBA" id="ARBA00023049"/>
    </source>
</evidence>
<dbReference type="OrthoDB" id="9782003at2"/>
<keyword evidence="14" id="KW-1185">Reference proteome</keyword>
<reference evidence="13 14" key="1">
    <citation type="submission" date="2019-06" db="EMBL/GenBank/DDBJ databases">
        <title>Whole genome sequence for Cellvibrionaceae sp. R142.</title>
        <authorList>
            <person name="Wang G."/>
        </authorList>
    </citation>
    <scope>NUCLEOTIDE SEQUENCE [LARGE SCALE GENOMIC DNA]</scope>
    <source>
        <strain evidence="13 14">R142</strain>
    </source>
</reference>
<feature type="domain" description="PDZ" evidence="12">
    <location>
        <begin position="194"/>
        <end position="289"/>
    </location>
</feature>
<evidence type="ECO:0000256" key="3">
    <source>
        <dbReference type="ARBA" id="ARBA00007931"/>
    </source>
</evidence>
<dbReference type="PANTHER" id="PTHR42837:SF2">
    <property type="entry name" value="MEMBRANE METALLOPROTEASE ARASP2, CHLOROPLASTIC-RELATED"/>
    <property type="match status" value="1"/>
</dbReference>
<sequence length="447" mass="48687">MDGLLTIVWFIVALGVLVTFHEFGHYYVARRCGVRVLRFSVGFGKPLLTWRDRRDTEFVLAAIPLGGYVKMLDEREGEVAPEDLDQAFTRKSVWQRIAIVAAGPIANFLLAIVLFWGQLLPGSTDVIPIVGAVETGSLAEQAGLEPGQEILAVDGMPTPTWTALNRQLLQRLGETGSLKFTVKYPDSNLNYESEVILEQWLRGAEEPDPMAGIGLTLQRPPVVIDTVESDSPAARAGLQPLDRIVSADGKTMNTWSDWVTYVRAHPEQTIDLIVERSGRQLALAITPAAAEGADGEAFGRVGVGFRWPEELLRETEYTIAGAFTQAVDKTWETSVFVLASVKKLILGQISTKNLSGPITIAKVAGASAKAGWVYYLGFLGLLSVSLGVFNLLPIPVLDGGHLLYYLVEAVKGSPVSERVQMIGYQLGLCVIVGVMVLAFYNDIMRLG</sequence>
<evidence type="ECO:0000256" key="2">
    <source>
        <dbReference type="ARBA" id="ARBA00004141"/>
    </source>
</evidence>
<comment type="subcellular location">
    <subcellularLocation>
        <location evidence="2">Membrane</location>
        <topology evidence="2">Multi-pass membrane protein</topology>
    </subcellularLocation>
</comment>
<evidence type="ECO:0000259" key="12">
    <source>
        <dbReference type="PROSITE" id="PS50106"/>
    </source>
</evidence>
<keyword evidence="10 11" id="KW-0472">Membrane</keyword>
<evidence type="ECO:0000256" key="5">
    <source>
        <dbReference type="ARBA" id="ARBA00022692"/>
    </source>
</evidence>
<keyword evidence="6 11" id="KW-0378">Hydrolase</keyword>
<dbReference type="EC" id="3.4.24.-" evidence="11"/>
<dbReference type="InterPro" id="IPR041489">
    <property type="entry name" value="PDZ_6"/>
</dbReference>
<comment type="caution">
    <text evidence="13">The sequence shown here is derived from an EMBL/GenBank/DDBJ whole genome shotgun (WGS) entry which is preliminary data.</text>
</comment>
<feature type="transmembrane region" description="Helical" evidence="11">
    <location>
        <begin position="372"/>
        <end position="392"/>
    </location>
</feature>
<dbReference type="PANTHER" id="PTHR42837">
    <property type="entry name" value="REGULATOR OF SIGMA-E PROTEASE RSEP"/>
    <property type="match status" value="1"/>
</dbReference>
<dbReference type="GO" id="GO:0004222">
    <property type="term" value="F:metalloendopeptidase activity"/>
    <property type="evidence" value="ECO:0007669"/>
    <property type="project" value="InterPro"/>
</dbReference>
<keyword evidence="4 13" id="KW-0645">Protease</keyword>
<evidence type="ECO:0000256" key="1">
    <source>
        <dbReference type="ARBA" id="ARBA00001947"/>
    </source>
</evidence>
<protein>
    <recommendedName>
        <fullName evidence="11">Zinc metalloprotease</fullName>
        <ecNumber evidence="11">3.4.24.-</ecNumber>
    </recommendedName>
</protein>
<evidence type="ECO:0000313" key="14">
    <source>
        <dbReference type="Proteomes" id="UP000319732"/>
    </source>
</evidence>
<name>A0A545U8G8_9GAMM</name>
<organism evidence="13 14">
    <name type="scientific">Exilibacterium tricleocarpae</name>
    <dbReference type="NCBI Taxonomy" id="2591008"/>
    <lineage>
        <taxon>Bacteria</taxon>
        <taxon>Pseudomonadati</taxon>
        <taxon>Pseudomonadota</taxon>
        <taxon>Gammaproteobacteria</taxon>
        <taxon>Cellvibrionales</taxon>
        <taxon>Cellvibrionaceae</taxon>
        <taxon>Exilibacterium</taxon>
    </lineage>
</organism>
<dbReference type="AlphaFoldDB" id="A0A545U8G8"/>
<dbReference type="InterPro" id="IPR001478">
    <property type="entry name" value="PDZ"/>
</dbReference>
<proteinExistence type="inferred from homology"/>
<keyword evidence="9 11" id="KW-0482">Metalloprotease</keyword>